<reference evidence="1" key="1">
    <citation type="submission" date="2021-03" db="EMBL/GenBank/DDBJ databases">
        <authorList>
            <person name="Li Z."/>
            <person name="Yang C."/>
        </authorList>
    </citation>
    <scope>NUCLEOTIDE SEQUENCE</scope>
    <source>
        <strain evidence="1">Dzin_1.0</strain>
        <tissue evidence="1">Leaf</tissue>
    </source>
</reference>
<evidence type="ECO:0000313" key="1">
    <source>
        <dbReference type="EMBL" id="KAJ0984882.1"/>
    </source>
</evidence>
<organism evidence="1 2">
    <name type="scientific">Dioscorea zingiberensis</name>
    <dbReference type="NCBI Taxonomy" id="325984"/>
    <lineage>
        <taxon>Eukaryota</taxon>
        <taxon>Viridiplantae</taxon>
        <taxon>Streptophyta</taxon>
        <taxon>Embryophyta</taxon>
        <taxon>Tracheophyta</taxon>
        <taxon>Spermatophyta</taxon>
        <taxon>Magnoliopsida</taxon>
        <taxon>Liliopsida</taxon>
        <taxon>Dioscoreales</taxon>
        <taxon>Dioscoreaceae</taxon>
        <taxon>Dioscorea</taxon>
    </lineage>
</organism>
<reference evidence="1" key="2">
    <citation type="journal article" date="2022" name="Hortic Res">
        <title>The genome of Dioscorea zingiberensis sheds light on the biosynthesis, origin and evolution of the medicinally important diosgenin saponins.</title>
        <authorList>
            <person name="Li Y."/>
            <person name="Tan C."/>
            <person name="Li Z."/>
            <person name="Guo J."/>
            <person name="Li S."/>
            <person name="Chen X."/>
            <person name="Wang C."/>
            <person name="Dai X."/>
            <person name="Yang H."/>
            <person name="Song W."/>
            <person name="Hou L."/>
            <person name="Xu J."/>
            <person name="Tong Z."/>
            <person name="Xu A."/>
            <person name="Yuan X."/>
            <person name="Wang W."/>
            <person name="Yang Q."/>
            <person name="Chen L."/>
            <person name="Sun Z."/>
            <person name="Wang K."/>
            <person name="Pan B."/>
            <person name="Chen J."/>
            <person name="Bao Y."/>
            <person name="Liu F."/>
            <person name="Qi X."/>
            <person name="Gang D.R."/>
            <person name="Wen J."/>
            <person name="Li J."/>
        </authorList>
    </citation>
    <scope>NUCLEOTIDE SEQUENCE</scope>
    <source>
        <strain evidence="1">Dzin_1.0</strain>
    </source>
</reference>
<keyword evidence="2" id="KW-1185">Reference proteome</keyword>
<proteinExistence type="predicted"/>
<evidence type="ECO:0000313" key="2">
    <source>
        <dbReference type="Proteomes" id="UP001085076"/>
    </source>
</evidence>
<protein>
    <submittedName>
        <fullName evidence="1">Uncharacterized protein</fullName>
    </submittedName>
</protein>
<accession>A0A9D5D5U0</accession>
<comment type="caution">
    <text evidence="1">The sequence shown here is derived from an EMBL/GenBank/DDBJ whole genome shotgun (WGS) entry which is preliminary data.</text>
</comment>
<name>A0A9D5D5U0_9LILI</name>
<sequence length="86" mass="9715">MDREACALEEGGVEQGVSRGNLMAEVIVLEDREDGLSREWPGAVTQARTSPLREDERVQDPLLFFSLDLVYKQGARRSNYLMSPCR</sequence>
<dbReference type="EMBL" id="JAGGNH010000001">
    <property type="protein sequence ID" value="KAJ0984882.1"/>
    <property type="molecule type" value="Genomic_DNA"/>
</dbReference>
<dbReference type="Proteomes" id="UP001085076">
    <property type="component" value="Miscellaneous, Linkage group lg01"/>
</dbReference>
<dbReference type="AlphaFoldDB" id="A0A9D5D5U0"/>
<gene>
    <name evidence="1" type="ORF">J5N97_003238</name>
</gene>